<organism evidence="1 2">
    <name type="scientific">Trichomonas vaginalis (strain ATCC PRA-98 / G3)</name>
    <dbReference type="NCBI Taxonomy" id="412133"/>
    <lineage>
        <taxon>Eukaryota</taxon>
        <taxon>Metamonada</taxon>
        <taxon>Parabasalia</taxon>
        <taxon>Trichomonadida</taxon>
        <taxon>Trichomonadidae</taxon>
        <taxon>Trichomonas</taxon>
    </lineage>
</organism>
<dbReference type="KEGG" id="tva:5466357"/>
<dbReference type="EMBL" id="DS113194">
    <property type="protein sequence ID" value="EAY20831.1"/>
    <property type="molecule type" value="Genomic_DNA"/>
</dbReference>
<gene>
    <name evidence="1" type="ORF">TVAG_436550</name>
</gene>
<evidence type="ECO:0000313" key="2">
    <source>
        <dbReference type="Proteomes" id="UP000001542"/>
    </source>
</evidence>
<reference evidence="1" key="1">
    <citation type="submission" date="2006-10" db="EMBL/GenBank/DDBJ databases">
        <authorList>
            <person name="Amadeo P."/>
            <person name="Zhao Q."/>
            <person name="Wortman J."/>
            <person name="Fraser-Liggett C."/>
            <person name="Carlton J."/>
        </authorList>
    </citation>
    <scope>NUCLEOTIDE SEQUENCE</scope>
    <source>
        <strain evidence="1">G3</strain>
    </source>
</reference>
<reference evidence="1" key="2">
    <citation type="journal article" date="2007" name="Science">
        <title>Draft genome sequence of the sexually transmitted pathogen Trichomonas vaginalis.</title>
        <authorList>
            <person name="Carlton J.M."/>
            <person name="Hirt R.P."/>
            <person name="Silva J.C."/>
            <person name="Delcher A.L."/>
            <person name="Schatz M."/>
            <person name="Zhao Q."/>
            <person name="Wortman J.R."/>
            <person name="Bidwell S.L."/>
            <person name="Alsmark U.C.M."/>
            <person name="Besteiro S."/>
            <person name="Sicheritz-Ponten T."/>
            <person name="Noel C.J."/>
            <person name="Dacks J.B."/>
            <person name="Foster P.G."/>
            <person name="Simillion C."/>
            <person name="Van de Peer Y."/>
            <person name="Miranda-Saavedra D."/>
            <person name="Barton G.J."/>
            <person name="Westrop G.D."/>
            <person name="Mueller S."/>
            <person name="Dessi D."/>
            <person name="Fiori P.L."/>
            <person name="Ren Q."/>
            <person name="Paulsen I."/>
            <person name="Zhang H."/>
            <person name="Bastida-Corcuera F.D."/>
            <person name="Simoes-Barbosa A."/>
            <person name="Brown M.T."/>
            <person name="Hayes R.D."/>
            <person name="Mukherjee M."/>
            <person name="Okumura C.Y."/>
            <person name="Schneider R."/>
            <person name="Smith A.J."/>
            <person name="Vanacova S."/>
            <person name="Villalvazo M."/>
            <person name="Haas B.J."/>
            <person name="Pertea M."/>
            <person name="Feldblyum T.V."/>
            <person name="Utterback T.R."/>
            <person name="Shu C.L."/>
            <person name="Osoegawa K."/>
            <person name="de Jong P.J."/>
            <person name="Hrdy I."/>
            <person name="Horvathova L."/>
            <person name="Zubacova Z."/>
            <person name="Dolezal P."/>
            <person name="Malik S.B."/>
            <person name="Logsdon J.M. Jr."/>
            <person name="Henze K."/>
            <person name="Gupta A."/>
            <person name="Wang C.C."/>
            <person name="Dunne R.L."/>
            <person name="Upcroft J.A."/>
            <person name="Upcroft P."/>
            <person name="White O."/>
            <person name="Salzberg S.L."/>
            <person name="Tang P."/>
            <person name="Chiu C.-H."/>
            <person name="Lee Y.-S."/>
            <person name="Embley T.M."/>
            <person name="Coombs G.H."/>
            <person name="Mottram J.C."/>
            <person name="Tachezy J."/>
            <person name="Fraser-Liggett C.M."/>
            <person name="Johnson P.J."/>
        </authorList>
    </citation>
    <scope>NUCLEOTIDE SEQUENCE [LARGE SCALE GENOMIC DNA]</scope>
    <source>
        <strain evidence="1">G3</strain>
    </source>
</reference>
<accession>A2DFA3</accession>
<dbReference type="AlphaFoldDB" id="A2DFA3"/>
<sequence>MITGFFSNPFLWIDQLIFDLMQIVMNIILCLTFKLSKSEQDDQYLMLSEDEYEQTTPEELQLTDIKEIKMSDLKSKTGIAWERGIKLPNAPIIKDTAQRYDTSRLSASKIKEMMQQEIHEEIIEDSSAGYYSLDSYSI</sequence>
<dbReference type="SMR" id="A2DFA3"/>
<dbReference type="Proteomes" id="UP000001542">
    <property type="component" value="Unassembled WGS sequence"/>
</dbReference>
<name>A2DFA3_TRIV3</name>
<dbReference type="VEuPathDB" id="TrichDB:TVAGG3_0565730"/>
<evidence type="ECO:0000313" key="1">
    <source>
        <dbReference type="EMBL" id="EAY20831.1"/>
    </source>
</evidence>
<proteinExistence type="predicted"/>
<dbReference type="VEuPathDB" id="TrichDB:TVAG_436550"/>
<dbReference type="InParanoid" id="A2DFA3"/>
<dbReference type="RefSeq" id="XP_001581817.1">
    <property type="nucleotide sequence ID" value="XM_001581767.1"/>
</dbReference>
<keyword evidence="2" id="KW-1185">Reference proteome</keyword>
<protein>
    <submittedName>
        <fullName evidence="1">Uncharacterized protein</fullName>
    </submittedName>
</protein>